<evidence type="ECO:0000313" key="10">
    <source>
        <dbReference type="Proteomes" id="UP000233551"/>
    </source>
</evidence>
<organism evidence="9 10">
    <name type="scientific">Punica granatum</name>
    <name type="common">Pomegranate</name>
    <dbReference type="NCBI Taxonomy" id="22663"/>
    <lineage>
        <taxon>Eukaryota</taxon>
        <taxon>Viridiplantae</taxon>
        <taxon>Streptophyta</taxon>
        <taxon>Embryophyta</taxon>
        <taxon>Tracheophyta</taxon>
        <taxon>Spermatophyta</taxon>
        <taxon>Magnoliopsida</taxon>
        <taxon>eudicotyledons</taxon>
        <taxon>Gunneridae</taxon>
        <taxon>Pentapetalae</taxon>
        <taxon>rosids</taxon>
        <taxon>malvids</taxon>
        <taxon>Myrtales</taxon>
        <taxon>Lythraceae</taxon>
        <taxon>Punica</taxon>
    </lineage>
</organism>
<evidence type="ECO:0000256" key="7">
    <source>
        <dbReference type="SAM" id="MobiDB-lite"/>
    </source>
</evidence>
<protein>
    <recommendedName>
        <fullName evidence="8">Peptidase S8/S53 domain-containing protein</fullName>
    </recommendedName>
</protein>
<dbReference type="AlphaFoldDB" id="A0A2I0ICT1"/>
<evidence type="ECO:0000259" key="8">
    <source>
        <dbReference type="Pfam" id="PF00082"/>
    </source>
</evidence>
<dbReference type="PROSITE" id="PS00138">
    <property type="entry name" value="SUBTILASE_SER"/>
    <property type="match status" value="1"/>
</dbReference>
<comment type="caution">
    <text evidence="6">Lacks conserved residue(s) required for the propagation of feature annotation.</text>
</comment>
<evidence type="ECO:0000256" key="5">
    <source>
        <dbReference type="ARBA" id="ARBA00022825"/>
    </source>
</evidence>
<dbReference type="Pfam" id="PF00082">
    <property type="entry name" value="Peptidase_S8"/>
    <property type="match status" value="1"/>
</dbReference>
<comment type="similarity">
    <text evidence="1 6">Belongs to the peptidase S8 family.</text>
</comment>
<evidence type="ECO:0000256" key="2">
    <source>
        <dbReference type="ARBA" id="ARBA00022670"/>
    </source>
</evidence>
<dbReference type="InterPro" id="IPR045051">
    <property type="entry name" value="SBT"/>
</dbReference>
<keyword evidence="4" id="KW-0378">Hydrolase</keyword>
<proteinExistence type="inferred from homology"/>
<dbReference type="GO" id="GO:0004252">
    <property type="term" value="F:serine-type endopeptidase activity"/>
    <property type="evidence" value="ECO:0007669"/>
    <property type="project" value="InterPro"/>
</dbReference>
<sequence length="232" mass="25374">MDRVPSSNVSKLLVPGPQHSTSRDPQGTSMACPHVAGAAALLKSRHPDWSPAAIKSALMTTGTPFHYGAGHLVPNRAIDPGLVYDMNIKDCLNFLCAVGYDQAAIQKFSNGPYWCPNYFSLFDVNLPSIISSGPFTWPSHSPPLVEECGRPQVGEEKELAVTLQTLPNAVHGNSFGRIEWNDGVHTVSSPIAVAGKERPLVSCYMSRHEQVYRAYKLTVQILVEDVLRIIHN</sequence>
<dbReference type="EMBL" id="PGOL01003298">
    <property type="protein sequence ID" value="PKI41792.1"/>
    <property type="molecule type" value="Genomic_DNA"/>
</dbReference>
<dbReference type="InterPro" id="IPR023828">
    <property type="entry name" value="Peptidase_S8_Ser-AS"/>
</dbReference>
<evidence type="ECO:0000256" key="1">
    <source>
        <dbReference type="ARBA" id="ARBA00011073"/>
    </source>
</evidence>
<dbReference type="Proteomes" id="UP000233551">
    <property type="component" value="Unassembled WGS sequence"/>
</dbReference>
<dbReference type="InterPro" id="IPR036852">
    <property type="entry name" value="Peptidase_S8/S53_dom_sf"/>
</dbReference>
<dbReference type="InterPro" id="IPR000209">
    <property type="entry name" value="Peptidase_S8/S53_dom"/>
</dbReference>
<keyword evidence="3" id="KW-0732">Signal</keyword>
<dbReference type="GO" id="GO:0006508">
    <property type="term" value="P:proteolysis"/>
    <property type="evidence" value="ECO:0007669"/>
    <property type="project" value="UniProtKB-KW"/>
</dbReference>
<evidence type="ECO:0000313" key="9">
    <source>
        <dbReference type="EMBL" id="PKI41792.1"/>
    </source>
</evidence>
<evidence type="ECO:0000256" key="4">
    <source>
        <dbReference type="ARBA" id="ARBA00022801"/>
    </source>
</evidence>
<feature type="compositionally biased region" description="Polar residues" evidence="7">
    <location>
        <begin position="1"/>
        <end position="10"/>
    </location>
</feature>
<feature type="region of interest" description="Disordered" evidence="7">
    <location>
        <begin position="1"/>
        <end position="29"/>
    </location>
</feature>
<keyword evidence="5" id="KW-0720">Serine protease</keyword>
<dbReference type="SUPFAM" id="SSF52743">
    <property type="entry name" value="Subtilisin-like"/>
    <property type="match status" value="1"/>
</dbReference>
<dbReference type="STRING" id="22663.A0A2I0ICT1"/>
<feature type="domain" description="Peptidase S8/S53" evidence="8">
    <location>
        <begin position="19"/>
        <end position="62"/>
    </location>
</feature>
<dbReference type="PANTHER" id="PTHR10795">
    <property type="entry name" value="PROPROTEIN CONVERTASE SUBTILISIN/KEXIN"/>
    <property type="match status" value="1"/>
</dbReference>
<keyword evidence="2" id="KW-0645">Protease</keyword>
<dbReference type="PROSITE" id="PS51892">
    <property type="entry name" value="SUBTILASE"/>
    <property type="match status" value="1"/>
</dbReference>
<evidence type="ECO:0000256" key="6">
    <source>
        <dbReference type="PROSITE-ProRule" id="PRU01240"/>
    </source>
</evidence>
<comment type="caution">
    <text evidence="9">The sequence shown here is derived from an EMBL/GenBank/DDBJ whole genome shotgun (WGS) entry which is preliminary data.</text>
</comment>
<accession>A0A2I0ICT1</accession>
<name>A0A2I0ICT1_PUNGR</name>
<feature type="compositionally biased region" description="Polar residues" evidence="7">
    <location>
        <begin position="18"/>
        <end position="29"/>
    </location>
</feature>
<evidence type="ECO:0000256" key="3">
    <source>
        <dbReference type="ARBA" id="ARBA00022729"/>
    </source>
</evidence>
<dbReference type="Gene3D" id="3.40.50.200">
    <property type="entry name" value="Peptidase S8/S53 domain"/>
    <property type="match status" value="1"/>
</dbReference>
<reference evidence="9 10" key="1">
    <citation type="submission" date="2017-11" db="EMBL/GenBank/DDBJ databases">
        <title>De-novo sequencing of pomegranate (Punica granatum L.) genome.</title>
        <authorList>
            <person name="Akparov Z."/>
            <person name="Amiraslanov A."/>
            <person name="Hajiyeva S."/>
            <person name="Abbasov M."/>
            <person name="Kaur K."/>
            <person name="Hamwieh A."/>
            <person name="Solovyev V."/>
            <person name="Salamov A."/>
            <person name="Braich B."/>
            <person name="Kosarev P."/>
            <person name="Mahmoud A."/>
            <person name="Hajiyev E."/>
            <person name="Babayeva S."/>
            <person name="Izzatullayeva V."/>
            <person name="Mammadov A."/>
            <person name="Mammadov A."/>
            <person name="Sharifova S."/>
            <person name="Ojaghi J."/>
            <person name="Eynullazada K."/>
            <person name="Bayramov B."/>
            <person name="Abdulazimova A."/>
            <person name="Shahmuradov I."/>
        </authorList>
    </citation>
    <scope>NUCLEOTIDE SEQUENCE [LARGE SCALE GENOMIC DNA]</scope>
    <source>
        <strain evidence="10">cv. AG2017</strain>
        <tissue evidence="9">Leaf</tissue>
    </source>
</reference>
<keyword evidence="10" id="KW-1185">Reference proteome</keyword>
<gene>
    <name evidence="9" type="ORF">CRG98_037827</name>
</gene>
<dbReference type="Gene3D" id="2.60.40.2310">
    <property type="match status" value="1"/>
</dbReference>